<dbReference type="Gene3D" id="3.40.50.300">
    <property type="entry name" value="P-loop containing nucleotide triphosphate hydrolases"/>
    <property type="match status" value="2"/>
</dbReference>
<accession>W1PYU3</accession>
<evidence type="ECO:0000256" key="2">
    <source>
        <dbReference type="ARBA" id="ARBA00018687"/>
    </source>
</evidence>
<dbReference type="OMA" id="RFWTSQP"/>
<evidence type="ECO:0000256" key="4">
    <source>
        <dbReference type="SAM" id="Coils"/>
    </source>
</evidence>
<dbReference type="Pfam" id="PF02463">
    <property type="entry name" value="SMC_N"/>
    <property type="match status" value="1"/>
</dbReference>
<feature type="coiled-coil region" evidence="4">
    <location>
        <begin position="746"/>
        <end position="794"/>
    </location>
</feature>
<evidence type="ECO:0000313" key="6">
    <source>
        <dbReference type="EMBL" id="ERN12685.1"/>
    </source>
</evidence>
<keyword evidence="3 4" id="KW-0175">Coiled coil</keyword>
<comment type="similarity">
    <text evidence="1">Belongs to the SMC family. SMC5 subfamily.</text>
</comment>
<dbReference type="PANTHER" id="PTHR45916">
    <property type="entry name" value="STRUCTURAL MAINTENANCE OF CHROMOSOMES PROTEIN 5"/>
    <property type="match status" value="1"/>
</dbReference>
<sequence length="994" mass="113952">MEERSAKRRKANERGEDDYLPGNIIEIEIHNFMTYNHLKCKPGSRLNLVIGPNGSGKSSLVCAIALGLVGEPQLLGRASSIGAYVKRGEENGYIKIYLRGYSPSEQISITRKIDIHNRSEWMINGKVLPKRDVLEVIQRFNIQVGNLTQFLPQDRVCEFAKLTPIQLLEETEKAVGNPELPVQHRALIDKSRDLKRLELTVKQMGDTLNQLKALNAEQEKDVKRVRQREQLLAKVESMKKKLPWLKYDVKKLKYKEAKELEKDAKKKLDESAKLLNVLTKPVEEQKQLKAKQDSSCKKVQKIVDENAKKRAQILEKENYLGVQVRAKLNEVEELNKREESRQERIAKAKEDLAAAELELSNLSTFKPPREEIERLGDQIVELEVAAKEQRTHRKDLENHLSQKKGTLRQCMDRLKEMENANVKLLQALQRTGADKIFEAYEWLQSHRHELKKDVFGPVLLEVNVPNRGHAAYLEGHVAHYIWKSFITLDPADRDLLVNNLKAFEIPVLNYVGNINSAKVPFQVSDEMRDLGITSRLDQVFEAPEAVKEVLISQSKLDHSFIGSAEADKRADEVARLGILDLWTPENHYRWSKSRYGNHVSASVEVVHPSRLFCSSLDSKEVDNLKSRKRDLEQTILGLEENLKTLLSEQRQLEDEEAKLHKQREEIVNIAKLERKKRQDMENRIDQRRRKLKSMEEEDDLEISTRRLIDQAANLNAQRVKKAIELKNLLIEAIALKWSYAEKHFSAIELDMKIRELEAGLKEQEKAALQASQQYECSKENAEKCRHELQAAKEHADSVARITPELAGAFLEMPTTVEELEASIQDSISEANSILFLNHNVLEEYENRQFQINQISEKHEADSKELDNCLSEIESLKEKWLPTLKDLVARIGATFSRNFQEMAVAGEVTLDEQGTDFDKYGILIKVKFRQTGQLQVLSAHHQSGGERSVSTILYLVSLQDITNCPFRVVDEINQAWSCGDCWGTVMGLRSEEEAM</sequence>
<dbReference type="GO" id="GO:0030915">
    <property type="term" value="C:Smc5-Smc6 complex"/>
    <property type="evidence" value="ECO:0000318"/>
    <property type="project" value="GO_Central"/>
</dbReference>
<evidence type="ECO:0000256" key="3">
    <source>
        <dbReference type="ARBA" id="ARBA00023054"/>
    </source>
</evidence>
<feature type="coiled-coil region" evidence="4">
    <location>
        <begin position="324"/>
        <end position="434"/>
    </location>
</feature>
<keyword evidence="7" id="KW-1185">Reference proteome</keyword>
<dbReference type="GO" id="GO:0003697">
    <property type="term" value="F:single-stranded DNA binding"/>
    <property type="evidence" value="ECO:0000318"/>
    <property type="project" value="GO_Central"/>
</dbReference>
<evidence type="ECO:0000259" key="5">
    <source>
        <dbReference type="Pfam" id="PF02463"/>
    </source>
</evidence>
<dbReference type="AlphaFoldDB" id="W1PYU3"/>
<reference evidence="7" key="1">
    <citation type="journal article" date="2013" name="Science">
        <title>The Amborella genome and the evolution of flowering plants.</title>
        <authorList>
            <consortium name="Amborella Genome Project"/>
        </authorList>
    </citation>
    <scope>NUCLEOTIDE SEQUENCE [LARGE SCALE GENOMIC DNA]</scope>
</reference>
<proteinExistence type="inferred from homology"/>
<dbReference type="Gramene" id="ERN12685">
    <property type="protein sequence ID" value="ERN12685"/>
    <property type="gene ID" value="AMTR_s00025p00247730"/>
</dbReference>
<dbReference type="SUPFAM" id="SSF52540">
    <property type="entry name" value="P-loop containing nucleoside triphosphate hydrolases"/>
    <property type="match status" value="2"/>
</dbReference>
<dbReference type="GO" id="GO:0005634">
    <property type="term" value="C:nucleus"/>
    <property type="evidence" value="ECO:0000318"/>
    <property type="project" value="GO_Central"/>
</dbReference>
<protein>
    <recommendedName>
        <fullName evidence="2">Structural maintenance of chromosomes protein 5</fullName>
    </recommendedName>
</protein>
<dbReference type="eggNOG" id="KOG0979">
    <property type="taxonomic scope" value="Eukaryota"/>
</dbReference>
<dbReference type="GO" id="GO:0000724">
    <property type="term" value="P:double-strand break repair via homologous recombination"/>
    <property type="evidence" value="ECO:0000318"/>
    <property type="project" value="GO_Central"/>
</dbReference>
<feature type="coiled-coil region" evidence="4">
    <location>
        <begin position="621"/>
        <end position="697"/>
    </location>
</feature>
<dbReference type="EMBL" id="KI392614">
    <property type="protein sequence ID" value="ERN12685.1"/>
    <property type="molecule type" value="Genomic_DNA"/>
</dbReference>
<dbReference type="InterPro" id="IPR003395">
    <property type="entry name" value="RecF/RecN/SMC_N"/>
</dbReference>
<feature type="coiled-coil region" evidence="4">
    <location>
        <begin position="194"/>
        <end position="277"/>
    </location>
</feature>
<name>W1PYU3_AMBTC</name>
<dbReference type="HOGENOM" id="CLU_004969_1_1_1"/>
<gene>
    <name evidence="6" type="ORF">AMTR_s00025p00247730</name>
</gene>
<dbReference type="PANTHER" id="PTHR45916:SF1">
    <property type="entry name" value="STRUCTURAL MAINTENANCE OF CHROMOSOMES PROTEIN 5"/>
    <property type="match status" value="1"/>
</dbReference>
<feature type="domain" description="RecF/RecN/SMC N-terminal" evidence="5">
    <location>
        <begin position="24"/>
        <end position="974"/>
    </location>
</feature>
<dbReference type="Proteomes" id="UP000017836">
    <property type="component" value="Unassembled WGS sequence"/>
</dbReference>
<organism evidence="6 7">
    <name type="scientific">Amborella trichopoda</name>
    <dbReference type="NCBI Taxonomy" id="13333"/>
    <lineage>
        <taxon>Eukaryota</taxon>
        <taxon>Viridiplantae</taxon>
        <taxon>Streptophyta</taxon>
        <taxon>Embryophyta</taxon>
        <taxon>Tracheophyta</taxon>
        <taxon>Spermatophyta</taxon>
        <taxon>Magnoliopsida</taxon>
        <taxon>Amborellales</taxon>
        <taxon>Amborellaceae</taxon>
        <taxon>Amborella</taxon>
    </lineage>
</organism>
<dbReference type="GO" id="GO:0007062">
    <property type="term" value="P:sister chromatid cohesion"/>
    <property type="evidence" value="ECO:0007669"/>
    <property type="project" value="EnsemblPlants"/>
</dbReference>
<evidence type="ECO:0000256" key="1">
    <source>
        <dbReference type="ARBA" id="ARBA00010171"/>
    </source>
</evidence>
<dbReference type="STRING" id="13333.W1PYU3"/>
<evidence type="ECO:0000313" key="7">
    <source>
        <dbReference type="Proteomes" id="UP000017836"/>
    </source>
</evidence>
<dbReference type="InterPro" id="IPR027417">
    <property type="entry name" value="P-loop_NTPase"/>
</dbReference>